<sequence length="628" mass="69965">MSRTLLNWLSFSSLLVSVLAGDFEFSNCDCDGEGFWSSERILQVQKVSDCLIATAYFSIPSSSCTSCRAPTSSLQMDPLPVRRVHRPLRALPPAHRVHLQGPLLLPDAVPHCVEISHGLGLLRHGDNPSDPHPPAPKVKVRENFLRIKPRIWIGDRGASGSRRLTIPMDDPDVVEITKNNTTMLLSQDSLLGFASGGHGLERGAAAAIRMPLLKASDIKGEHRRRRRRHPMLFWSWSSAKTRRRSGEIQSWGSSKWWWIRWPSLLHAGVLEESQRMREKLEEQNQALQQARMDAMMANRARNSFHNVTSHGMRRPVTRSWACSELVISTMMKMSSVISALIGDIMESPDSGARSLVLETRPFHLHTTIKEAAAVIRFLCDNRDLASASRSTTTSRIWSTAMRSGFSRGDRRQTEPEMGSMEATIPDGHAGIRLEICTKGVQSDGLSSDQQLPRSSGGGRLETRQRFGMCKKLVQMMQGEIWDVSNAQELADSTILLLLPLQRPEGPARRRRRRQPAVTQKLLEKLGCRVSSVSTGFQCLSLLGGGAASSPFDLVLLDVLLRDMDGFHLAARIHKLRSGSWSPIIVALTASSQEALWERCLHSGMHGLIQKPVMLQAMADELCRVLRIT</sequence>
<accession>A0A7I8ICD7</accession>
<gene>
    <name evidence="8" type="ORF">SI7747_02002017</name>
</gene>
<name>A0A7I8ICD7_SPIIN</name>
<reference evidence="8 9" key="1">
    <citation type="submission" date="2019-12" db="EMBL/GenBank/DDBJ databases">
        <authorList>
            <person name="Scholz U."/>
            <person name="Mascher M."/>
            <person name="Fiebig A."/>
        </authorList>
    </citation>
    <scope>NUCLEOTIDE SEQUENCE</scope>
</reference>
<dbReference type="EC" id="2.7.13.3" evidence="2"/>
<evidence type="ECO:0000256" key="2">
    <source>
        <dbReference type="ARBA" id="ARBA00012438"/>
    </source>
</evidence>
<feature type="coiled-coil region" evidence="4">
    <location>
        <begin position="270"/>
        <end position="300"/>
    </location>
</feature>
<dbReference type="PROSITE" id="PS50110">
    <property type="entry name" value="RESPONSE_REGULATORY"/>
    <property type="match status" value="1"/>
</dbReference>
<dbReference type="Pfam" id="PF00072">
    <property type="entry name" value="Response_reg"/>
    <property type="match status" value="1"/>
</dbReference>
<feature type="compositionally biased region" description="Polar residues" evidence="5">
    <location>
        <begin position="441"/>
        <end position="453"/>
    </location>
</feature>
<dbReference type="GO" id="GO:0038199">
    <property type="term" value="F:ethylene receptor activity"/>
    <property type="evidence" value="ECO:0007669"/>
    <property type="project" value="TreeGrafter"/>
</dbReference>
<evidence type="ECO:0000259" key="7">
    <source>
        <dbReference type="PROSITE" id="PS50110"/>
    </source>
</evidence>
<dbReference type="SMART" id="SM00448">
    <property type="entry name" value="REC"/>
    <property type="match status" value="1"/>
</dbReference>
<dbReference type="Proteomes" id="UP001189122">
    <property type="component" value="Unassembled WGS sequence"/>
</dbReference>
<evidence type="ECO:0000256" key="5">
    <source>
        <dbReference type="SAM" id="MobiDB-lite"/>
    </source>
</evidence>
<proteinExistence type="predicted"/>
<keyword evidence="9" id="KW-1185">Reference proteome</keyword>
<protein>
    <recommendedName>
        <fullName evidence="2">histidine kinase</fullName>
        <ecNumber evidence="2">2.7.13.3</ecNumber>
    </recommendedName>
</protein>
<dbReference type="GO" id="GO:0051740">
    <property type="term" value="F:ethylene binding"/>
    <property type="evidence" value="ECO:0007669"/>
    <property type="project" value="TreeGrafter"/>
</dbReference>
<evidence type="ECO:0000256" key="3">
    <source>
        <dbReference type="PROSITE-ProRule" id="PRU00169"/>
    </source>
</evidence>
<feature type="domain" description="Response regulatory" evidence="7">
    <location>
        <begin position="504"/>
        <end position="625"/>
    </location>
</feature>
<comment type="catalytic activity">
    <reaction evidence="1">
        <text>ATP + protein L-histidine = ADP + protein N-phospho-L-histidine.</text>
        <dbReference type="EC" id="2.7.13.3"/>
    </reaction>
</comment>
<keyword evidence="6" id="KW-0732">Signal</keyword>
<dbReference type="InterPro" id="IPR001789">
    <property type="entry name" value="Sig_transdc_resp-reg_receiver"/>
</dbReference>
<dbReference type="GO" id="GO:0005783">
    <property type="term" value="C:endoplasmic reticulum"/>
    <property type="evidence" value="ECO:0007669"/>
    <property type="project" value="TreeGrafter"/>
</dbReference>
<dbReference type="GO" id="GO:0005524">
    <property type="term" value="F:ATP binding"/>
    <property type="evidence" value="ECO:0007669"/>
    <property type="project" value="UniProtKB-KW"/>
</dbReference>
<organism evidence="8">
    <name type="scientific">Spirodela intermedia</name>
    <name type="common">Intermediate duckweed</name>
    <dbReference type="NCBI Taxonomy" id="51605"/>
    <lineage>
        <taxon>Eukaryota</taxon>
        <taxon>Viridiplantae</taxon>
        <taxon>Streptophyta</taxon>
        <taxon>Embryophyta</taxon>
        <taxon>Tracheophyta</taxon>
        <taxon>Spermatophyta</taxon>
        <taxon>Magnoliopsida</taxon>
        <taxon>Liliopsida</taxon>
        <taxon>Araceae</taxon>
        <taxon>Lemnoideae</taxon>
        <taxon>Spirodela</taxon>
    </lineage>
</organism>
<evidence type="ECO:0000256" key="4">
    <source>
        <dbReference type="SAM" id="Coils"/>
    </source>
</evidence>
<dbReference type="AlphaFoldDB" id="A0A7I8ICD7"/>
<dbReference type="GO" id="GO:0004673">
    <property type="term" value="F:protein histidine kinase activity"/>
    <property type="evidence" value="ECO:0007669"/>
    <property type="project" value="UniProtKB-EC"/>
</dbReference>
<dbReference type="GO" id="GO:0046872">
    <property type="term" value="F:metal ion binding"/>
    <property type="evidence" value="ECO:0007669"/>
    <property type="project" value="UniProtKB-KW"/>
</dbReference>
<dbReference type="PANTHER" id="PTHR24423">
    <property type="entry name" value="TWO-COMPONENT SENSOR HISTIDINE KINASE"/>
    <property type="match status" value="1"/>
</dbReference>
<dbReference type="EMBL" id="LR743589">
    <property type="protein sequence ID" value="CAA2615767.1"/>
    <property type="molecule type" value="Genomic_DNA"/>
</dbReference>
<dbReference type="SUPFAM" id="SSF52172">
    <property type="entry name" value="CheY-like"/>
    <property type="match status" value="1"/>
</dbReference>
<keyword evidence="4" id="KW-0175">Coiled coil</keyword>
<evidence type="ECO:0000256" key="6">
    <source>
        <dbReference type="SAM" id="SignalP"/>
    </source>
</evidence>
<evidence type="ECO:0000313" key="9">
    <source>
        <dbReference type="Proteomes" id="UP001189122"/>
    </source>
</evidence>
<feature type="modified residue" description="4-aspartylphosphate" evidence="3">
    <location>
        <position position="557"/>
    </location>
</feature>
<evidence type="ECO:0000313" key="8">
    <source>
        <dbReference type="EMBL" id="CAA2615767.1"/>
    </source>
</evidence>
<feature type="signal peptide" evidence="6">
    <location>
        <begin position="1"/>
        <end position="20"/>
    </location>
</feature>
<feature type="chain" id="PRO_5029497912" description="histidine kinase" evidence="6">
    <location>
        <begin position="21"/>
        <end position="628"/>
    </location>
</feature>
<dbReference type="EMBL" id="CACRZD030000002">
    <property type="protein sequence ID" value="CAA6655477.1"/>
    <property type="molecule type" value="Genomic_DNA"/>
</dbReference>
<feature type="region of interest" description="Disordered" evidence="5">
    <location>
        <begin position="441"/>
        <end position="460"/>
    </location>
</feature>
<keyword evidence="3" id="KW-0597">Phosphoprotein</keyword>
<dbReference type="Gene3D" id="3.40.50.2300">
    <property type="match status" value="1"/>
</dbReference>
<dbReference type="InterPro" id="IPR011006">
    <property type="entry name" value="CheY-like_superfamily"/>
</dbReference>
<dbReference type="Gene3D" id="1.10.287.130">
    <property type="match status" value="1"/>
</dbReference>
<dbReference type="PANTHER" id="PTHR24423:SF633">
    <property type="entry name" value="ETHYLENE RECEPTOR 2"/>
    <property type="match status" value="1"/>
</dbReference>
<evidence type="ECO:0000256" key="1">
    <source>
        <dbReference type="ARBA" id="ARBA00000085"/>
    </source>
</evidence>